<dbReference type="PANTHER" id="PTHR21261">
    <property type="entry name" value="BEAT PROTEIN"/>
    <property type="match status" value="1"/>
</dbReference>
<gene>
    <name evidence="1" type="ORF">J437_LFUL003102</name>
</gene>
<proteinExistence type="predicted"/>
<comment type="caution">
    <text evidence="1">The sequence shown here is derived from an EMBL/GenBank/DDBJ whole genome shotgun (WGS) entry which is preliminary data.</text>
</comment>
<dbReference type="EMBL" id="KZ308172">
    <property type="protein sequence ID" value="KAG8223737.1"/>
    <property type="molecule type" value="Genomic_DNA"/>
</dbReference>
<dbReference type="AlphaFoldDB" id="A0A8K0JXJ3"/>
<evidence type="ECO:0000313" key="1">
    <source>
        <dbReference type="EMBL" id="KAG8223737.1"/>
    </source>
</evidence>
<keyword evidence="2" id="KW-1185">Reference proteome</keyword>
<dbReference type="Proteomes" id="UP000792457">
    <property type="component" value="Unassembled WGS sequence"/>
</dbReference>
<dbReference type="OrthoDB" id="8915289at2759"/>
<evidence type="ECO:0000313" key="2">
    <source>
        <dbReference type="Proteomes" id="UP000792457"/>
    </source>
</evidence>
<dbReference type="PANTHER" id="PTHR21261:SF3">
    <property type="entry name" value="BEATEN PATH VII"/>
    <property type="match status" value="1"/>
</dbReference>
<reference evidence="1" key="2">
    <citation type="submission" date="2017-10" db="EMBL/GenBank/DDBJ databases">
        <title>Ladona fulva Genome sequencing and assembly.</title>
        <authorList>
            <person name="Murali S."/>
            <person name="Richards S."/>
            <person name="Bandaranaike D."/>
            <person name="Bellair M."/>
            <person name="Blankenburg K."/>
            <person name="Chao H."/>
            <person name="Dinh H."/>
            <person name="Doddapaneni H."/>
            <person name="Dugan-Rocha S."/>
            <person name="Elkadiri S."/>
            <person name="Gnanaolivu R."/>
            <person name="Hernandez B."/>
            <person name="Skinner E."/>
            <person name="Javaid M."/>
            <person name="Lee S."/>
            <person name="Li M."/>
            <person name="Ming W."/>
            <person name="Munidasa M."/>
            <person name="Muniz J."/>
            <person name="Nguyen L."/>
            <person name="Hughes D."/>
            <person name="Osuji N."/>
            <person name="Pu L.-L."/>
            <person name="Puazo M."/>
            <person name="Qu C."/>
            <person name="Quiroz J."/>
            <person name="Raj R."/>
            <person name="Weissenberger G."/>
            <person name="Xin Y."/>
            <person name="Zou X."/>
            <person name="Han Y."/>
            <person name="Worley K."/>
            <person name="Muzny D."/>
            <person name="Gibbs R."/>
        </authorList>
    </citation>
    <scope>NUCLEOTIDE SEQUENCE</scope>
    <source>
        <strain evidence="1">Sampled in the wild</strain>
    </source>
</reference>
<name>A0A8K0JXJ3_LADFU</name>
<protein>
    <submittedName>
        <fullName evidence="1">Uncharacterized protein</fullName>
    </submittedName>
</protein>
<reference evidence="1" key="1">
    <citation type="submission" date="2013-04" db="EMBL/GenBank/DDBJ databases">
        <authorList>
            <person name="Qu J."/>
            <person name="Murali S.C."/>
            <person name="Bandaranaike D."/>
            <person name="Bellair M."/>
            <person name="Blankenburg K."/>
            <person name="Chao H."/>
            <person name="Dinh H."/>
            <person name="Doddapaneni H."/>
            <person name="Downs B."/>
            <person name="Dugan-Rocha S."/>
            <person name="Elkadiri S."/>
            <person name="Gnanaolivu R.D."/>
            <person name="Hernandez B."/>
            <person name="Javaid M."/>
            <person name="Jayaseelan J.C."/>
            <person name="Lee S."/>
            <person name="Li M."/>
            <person name="Ming W."/>
            <person name="Munidasa M."/>
            <person name="Muniz J."/>
            <person name="Nguyen L."/>
            <person name="Ongeri F."/>
            <person name="Osuji N."/>
            <person name="Pu L.-L."/>
            <person name="Puazo M."/>
            <person name="Qu C."/>
            <person name="Quiroz J."/>
            <person name="Raj R."/>
            <person name="Weissenberger G."/>
            <person name="Xin Y."/>
            <person name="Zou X."/>
            <person name="Han Y."/>
            <person name="Richards S."/>
            <person name="Worley K."/>
            <person name="Muzny D."/>
            <person name="Gibbs R."/>
        </authorList>
    </citation>
    <scope>NUCLEOTIDE SEQUENCE</scope>
    <source>
        <strain evidence="1">Sampled in the wild</strain>
    </source>
</reference>
<organism evidence="1 2">
    <name type="scientific">Ladona fulva</name>
    <name type="common">Scarce chaser dragonfly</name>
    <name type="synonym">Libellula fulva</name>
    <dbReference type="NCBI Taxonomy" id="123851"/>
    <lineage>
        <taxon>Eukaryota</taxon>
        <taxon>Metazoa</taxon>
        <taxon>Ecdysozoa</taxon>
        <taxon>Arthropoda</taxon>
        <taxon>Hexapoda</taxon>
        <taxon>Insecta</taxon>
        <taxon>Pterygota</taxon>
        <taxon>Palaeoptera</taxon>
        <taxon>Odonata</taxon>
        <taxon>Epiprocta</taxon>
        <taxon>Anisoptera</taxon>
        <taxon>Libelluloidea</taxon>
        <taxon>Libellulidae</taxon>
        <taxon>Ladona</taxon>
    </lineage>
</organism>
<sequence length="138" mass="15394">MLHHMLQYDNGGEFVNNIKGNANKMWFELKVDHGGAGAFYVKLHAPPYVVRGGSAILTCNHTVDSGLLHKVEWLRDGDRKLFQYVRGRNPPFRNFTIPGAKLDVSAALYGCLFEITGELNGVETRFLSQLSAIDLIDS</sequence>
<accession>A0A8K0JXJ3</accession>